<dbReference type="GO" id="GO:0046872">
    <property type="term" value="F:metal ion binding"/>
    <property type="evidence" value="ECO:0007669"/>
    <property type="project" value="UniProtKB-KW"/>
</dbReference>
<dbReference type="NCBIfam" id="TIGR00633">
    <property type="entry name" value="xth"/>
    <property type="match status" value="1"/>
</dbReference>
<feature type="binding site" evidence="6">
    <location>
        <position position="17"/>
    </location>
    <ligand>
        <name>Mg(2+)</name>
        <dbReference type="ChEBI" id="CHEBI:18420"/>
        <label>1</label>
    </ligand>
</feature>
<dbReference type="GO" id="GO:0008311">
    <property type="term" value="F:double-stranded DNA 3'-5' DNA exonuclease activity"/>
    <property type="evidence" value="ECO:0007669"/>
    <property type="project" value="InterPro"/>
</dbReference>
<comment type="similarity">
    <text evidence="1 8">Belongs to the DNA repair enzymes AP/ExoA family.</text>
</comment>
<proteinExistence type="inferred from homology"/>
<keyword evidence="2 6" id="KW-0479">Metal-binding</keyword>
<evidence type="ECO:0000256" key="7">
    <source>
        <dbReference type="PIRSR" id="PIRSR604808-3"/>
    </source>
</evidence>
<gene>
    <name evidence="10" type="primary">xthA</name>
    <name evidence="10" type="ORF">SNEC2469_LOCUS158</name>
</gene>
<feature type="binding site" evidence="6">
    <location>
        <position position="44"/>
    </location>
    <ligand>
        <name>Mg(2+)</name>
        <dbReference type="ChEBI" id="CHEBI:18420"/>
        <label>1</label>
    </ligand>
</feature>
<evidence type="ECO:0000256" key="6">
    <source>
        <dbReference type="PIRSR" id="PIRSR604808-2"/>
    </source>
</evidence>
<evidence type="ECO:0000256" key="2">
    <source>
        <dbReference type="ARBA" id="ARBA00022723"/>
    </source>
</evidence>
<dbReference type="PANTHER" id="PTHR43250">
    <property type="entry name" value="EXODEOXYRIBONUCLEASE III"/>
    <property type="match status" value="1"/>
</dbReference>
<dbReference type="InterPro" id="IPR004808">
    <property type="entry name" value="AP_endonuc_1"/>
</dbReference>
<evidence type="ECO:0000313" key="11">
    <source>
        <dbReference type="Proteomes" id="UP000601435"/>
    </source>
</evidence>
<reference evidence="10" key="1">
    <citation type="submission" date="2021-02" db="EMBL/GenBank/DDBJ databases">
        <authorList>
            <person name="Dougan E. K."/>
            <person name="Rhodes N."/>
            <person name="Thang M."/>
            <person name="Chan C."/>
        </authorList>
    </citation>
    <scope>NUCLEOTIDE SEQUENCE</scope>
</reference>
<dbReference type="PANTHER" id="PTHR43250:SF2">
    <property type="entry name" value="EXODEOXYRIBONUCLEASE III"/>
    <property type="match status" value="1"/>
</dbReference>
<keyword evidence="11" id="KW-1185">Reference proteome</keyword>
<dbReference type="Pfam" id="PF03372">
    <property type="entry name" value="Exo_endo_phos"/>
    <property type="match status" value="1"/>
</dbReference>
<sequence length="267" mass="30395">MTRRDWHKHNMRIATWNINGLRARLDFMKLWLADRKPNVVGLQELKTPTEDFPHEEFEALGYKALVHGQKSWNGVAILTNVDAELRQVGLPGQEDWGARLITAEIDGGIEFTTVYCPNGKSLQHDDYANKLAWYDSLVAHWSAGDHPKRVLCGDFNIVPTALDGWRGEAGAGTIFYTEDERKRFAAVMDTGLTDLYRHLYPEEQAFSWWDYRGGAFHRKHGLRIDFLLGTQAAVAATREVVIDRDYRKKLDGLTASDHAPVYADLHS</sequence>
<comment type="caution">
    <text evidence="10">The sequence shown here is derived from an EMBL/GenBank/DDBJ whole genome shotgun (WGS) entry which is preliminary data.</text>
</comment>
<dbReference type="InterPro" id="IPR037493">
    <property type="entry name" value="ExoIII-like"/>
</dbReference>
<evidence type="ECO:0000256" key="5">
    <source>
        <dbReference type="PIRSR" id="PIRSR604808-1"/>
    </source>
</evidence>
<dbReference type="NCBIfam" id="TIGR00195">
    <property type="entry name" value="exoDNase_III"/>
    <property type="match status" value="1"/>
</dbReference>
<feature type="active site" description="Proton donor/acceptor" evidence="5">
    <location>
        <position position="154"/>
    </location>
</feature>
<keyword evidence="4 6" id="KW-0460">Magnesium</keyword>
<dbReference type="AlphaFoldDB" id="A0A812IN30"/>
<evidence type="ECO:0000259" key="9">
    <source>
        <dbReference type="Pfam" id="PF03372"/>
    </source>
</evidence>
<name>A0A812IN30_9DINO</name>
<feature type="active site" evidence="5">
    <location>
        <position position="115"/>
    </location>
</feature>
<comment type="cofactor">
    <cofactor evidence="6 8">
        <name>Mg(2+)</name>
        <dbReference type="ChEBI" id="CHEBI:18420"/>
    </cofactor>
    <cofactor evidence="6 8">
        <name>Mn(2+)</name>
        <dbReference type="ChEBI" id="CHEBI:29035"/>
    </cofactor>
    <text evidence="6 8">Probably binds two magnesium or manganese ions per subunit.</text>
</comment>
<protein>
    <submittedName>
        <fullName evidence="10">XthA protein</fullName>
    </submittedName>
</protein>
<evidence type="ECO:0000313" key="10">
    <source>
        <dbReference type="EMBL" id="CAE7149697.1"/>
    </source>
</evidence>
<dbReference type="EMBL" id="CAJNJA010000001">
    <property type="protein sequence ID" value="CAE7149697.1"/>
    <property type="molecule type" value="Genomic_DNA"/>
</dbReference>
<evidence type="ECO:0000256" key="4">
    <source>
        <dbReference type="ARBA" id="ARBA00022842"/>
    </source>
</evidence>
<organism evidence="10 11">
    <name type="scientific">Symbiodinium necroappetens</name>
    <dbReference type="NCBI Taxonomy" id="1628268"/>
    <lineage>
        <taxon>Eukaryota</taxon>
        <taxon>Sar</taxon>
        <taxon>Alveolata</taxon>
        <taxon>Dinophyceae</taxon>
        <taxon>Suessiales</taxon>
        <taxon>Symbiodiniaceae</taxon>
        <taxon>Symbiodinium</taxon>
    </lineage>
</organism>
<feature type="active site" description="Proton acceptor" evidence="5">
    <location>
        <position position="258"/>
    </location>
</feature>
<keyword evidence="3" id="KW-0378">Hydrolase</keyword>
<feature type="binding site" evidence="6">
    <location>
        <position position="258"/>
    </location>
    <ligand>
        <name>Mg(2+)</name>
        <dbReference type="ChEBI" id="CHEBI:18420"/>
        <label>1</label>
    </ligand>
</feature>
<evidence type="ECO:0000256" key="3">
    <source>
        <dbReference type="ARBA" id="ARBA00022801"/>
    </source>
</evidence>
<evidence type="ECO:0000256" key="8">
    <source>
        <dbReference type="RuleBase" id="RU362131"/>
    </source>
</evidence>
<dbReference type="InterPro" id="IPR005135">
    <property type="entry name" value="Endo/exonuclease/phosphatase"/>
</dbReference>
<feature type="binding site" evidence="6">
    <location>
        <position position="156"/>
    </location>
    <ligand>
        <name>Mg(2+)</name>
        <dbReference type="ChEBI" id="CHEBI:18420"/>
        <label>1</label>
    </ligand>
</feature>
<dbReference type="GO" id="GO:0006281">
    <property type="term" value="P:DNA repair"/>
    <property type="evidence" value="ECO:0007669"/>
    <property type="project" value="UniProtKB-KW"/>
</dbReference>
<dbReference type="PROSITE" id="PS51435">
    <property type="entry name" value="AP_NUCLEASE_F1_4"/>
    <property type="match status" value="1"/>
</dbReference>
<feature type="domain" description="Endonuclease/exonuclease/phosphatase" evidence="9">
    <location>
        <begin position="14"/>
        <end position="258"/>
    </location>
</feature>
<accession>A0A812IN30</accession>
<feature type="site" description="Transition state stabilizer" evidence="7">
    <location>
        <position position="156"/>
    </location>
</feature>
<dbReference type="SUPFAM" id="SSF56219">
    <property type="entry name" value="DNase I-like"/>
    <property type="match status" value="1"/>
</dbReference>
<keyword evidence="6" id="KW-0464">Manganese</keyword>
<feature type="site" description="Important for catalytic activity" evidence="7">
    <location>
        <position position="225"/>
    </location>
</feature>
<keyword evidence="8" id="KW-0227">DNA damage</keyword>
<feature type="binding site" evidence="6">
    <location>
        <position position="257"/>
    </location>
    <ligand>
        <name>Mg(2+)</name>
        <dbReference type="ChEBI" id="CHEBI:18420"/>
        <label>1</label>
    </ligand>
</feature>
<dbReference type="InterPro" id="IPR036691">
    <property type="entry name" value="Endo/exonu/phosph_ase_sf"/>
</dbReference>
<dbReference type="Proteomes" id="UP000601435">
    <property type="component" value="Unassembled WGS sequence"/>
</dbReference>
<feature type="binding site" evidence="6">
    <location>
        <position position="154"/>
    </location>
    <ligand>
        <name>Mg(2+)</name>
        <dbReference type="ChEBI" id="CHEBI:18420"/>
        <label>1</label>
    </ligand>
</feature>
<feature type="site" description="Interaction with DNA substrate" evidence="7">
    <location>
        <position position="258"/>
    </location>
</feature>
<keyword evidence="8" id="KW-0234">DNA repair</keyword>
<evidence type="ECO:0000256" key="1">
    <source>
        <dbReference type="ARBA" id="ARBA00007092"/>
    </source>
</evidence>
<dbReference type="Gene3D" id="3.60.10.10">
    <property type="entry name" value="Endonuclease/exonuclease/phosphatase"/>
    <property type="match status" value="1"/>
</dbReference>
<dbReference type="CDD" id="cd09086">
    <property type="entry name" value="ExoIII-like_AP-endo"/>
    <property type="match status" value="1"/>
</dbReference>
<dbReference type="OrthoDB" id="498125at2759"/>